<dbReference type="Gene3D" id="1.10.8.20">
    <property type="entry name" value="N-terminal domain of phosphatidylinositol transfer protein sec14p"/>
    <property type="match status" value="1"/>
</dbReference>
<dbReference type="InterPro" id="IPR036865">
    <property type="entry name" value="CRAL-TRIO_dom_sf"/>
</dbReference>
<dbReference type="GO" id="GO:1902936">
    <property type="term" value="F:phosphatidylinositol bisphosphate binding"/>
    <property type="evidence" value="ECO:0007669"/>
    <property type="project" value="TreeGrafter"/>
</dbReference>
<dbReference type="InterPro" id="IPR011074">
    <property type="entry name" value="CRAL/TRIO_N_dom"/>
</dbReference>
<dbReference type="InterPro" id="IPR001251">
    <property type="entry name" value="CRAL-TRIO_dom"/>
</dbReference>
<dbReference type="GO" id="GO:0016020">
    <property type="term" value="C:membrane"/>
    <property type="evidence" value="ECO:0007669"/>
    <property type="project" value="TreeGrafter"/>
</dbReference>
<organism evidence="2 3">
    <name type="scientific">Rhynchophorus ferrugineus</name>
    <name type="common">Red palm weevil</name>
    <name type="synonym">Curculio ferrugineus</name>
    <dbReference type="NCBI Taxonomy" id="354439"/>
    <lineage>
        <taxon>Eukaryota</taxon>
        <taxon>Metazoa</taxon>
        <taxon>Ecdysozoa</taxon>
        <taxon>Arthropoda</taxon>
        <taxon>Hexapoda</taxon>
        <taxon>Insecta</taxon>
        <taxon>Pterygota</taxon>
        <taxon>Neoptera</taxon>
        <taxon>Endopterygota</taxon>
        <taxon>Coleoptera</taxon>
        <taxon>Polyphaga</taxon>
        <taxon>Cucujiformia</taxon>
        <taxon>Curculionidae</taxon>
        <taxon>Dryophthorinae</taxon>
        <taxon>Rhynchophorus</taxon>
    </lineage>
</organism>
<dbReference type="SMART" id="SM00516">
    <property type="entry name" value="SEC14"/>
    <property type="match status" value="1"/>
</dbReference>
<dbReference type="PROSITE" id="PS50191">
    <property type="entry name" value="CRAL_TRIO"/>
    <property type="match status" value="1"/>
</dbReference>
<accession>A0A834IGI9</accession>
<sequence length="318" mass="36383">MPPSVEINSDGAPFAPIGKHQLRLELEDLPPDFQERARVELLETPERVQEGLANFRNLIQAETGLNLPLDDDKFLCKFLRPFKFNAEQAFKMMKRFYKFKVKYPRYGGFNVTPQGVRHVFDSEVFMFLPTRSITGGRIMIINAGTKWNPKEVLLEDMFRSIMVAIEIAMLEPKTQVGGVNVILNTEGLSISHACQFSPSLAKLIIDWIQECAPVRLRGIHVINQPMIFNMVYKIFKPFLGEYIKKRLIFHGNDLKGLAEKVGPESLPPTLGGVADIPKYPGSIFSDMLFYYQDDFKKHNTYGYLDEIKEKVENNSETK</sequence>
<proteinExistence type="predicted"/>
<dbReference type="PANTHER" id="PTHR10174">
    <property type="entry name" value="ALPHA-TOCOPHEROL TRANSFER PROTEIN-RELATED"/>
    <property type="match status" value="1"/>
</dbReference>
<dbReference type="PRINTS" id="PR00180">
    <property type="entry name" value="CRETINALDHBP"/>
</dbReference>
<dbReference type="Proteomes" id="UP000625711">
    <property type="component" value="Unassembled WGS sequence"/>
</dbReference>
<dbReference type="SMART" id="SM01100">
    <property type="entry name" value="CRAL_TRIO_N"/>
    <property type="match status" value="1"/>
</dbReference>
<dbReference type="CDD" id="cd00170">
    <property type="entry name" value="SEC14"/>
    <property type="match status" value="1"/>
</dbReference>
<dbReference type="Gene3D" id="1.20.5.1200">
    <property type="entry name" value="Alpha-tocopherol transfer"/>
    <property type="match status" value="1"/>
</dbReference>
<name>A0A834IGI9_RHYFE</name>
<dbReference type="EMBL" id="JAACXV010000304">
    <property type="protein sequence ID" value="KAF7280370.1"/>
    <property type="molecule type" value="Genomic_DNA"/>
</dbReference>
<reference evidence="2" key="1">
    <citation type="submission" date="2020-08" db="EMBL/GenBank/DDBJ databases">
        <title>Genome sequencing and assembly of the red palm weevil Rhynchophorus ferrugineus.</title>
        <authorList>
            <person name="Dias G.B."/>
            <person name="Bergman C.M."/>
            <person name="Manee M."/>
        </authorList>
    </citation>
    <scope>NUCLEOTIDE SEQUENCE</scope>
    <source>
        <strain evidence="2">AA-2017</strain>
        <tissue evidence="2">Whole larva</tissue>
    </source>
</reference>
<comment type="caution">
    <text evidence="2">The sequence shown here is derived from an EMBL/GenBank/DDBJ whole genome shotgun (WGS) entry which is preliminary data.</text>
</comment>
<evidence type="ECO:0000259" key="1">
    <source>
        <dbReference type="PROSITE" id="PS50191"/>
    </source>
</evidence>
<keyword evidence="3" id="KW-1185">Reference proteome</keyword>
<dbReference type="SUPFAM" id="SSF46938">
    <property type="entry name" value="CRAL/TRIO N-terminal domain"/>
    <property type="match status" value="1"/>
</dbReference>
<dbReference type="Pfam" id="PF00650">
    <property type="entry name" value="CRAL_TRIO"/>
    <property type="match status" value="1"/>
</dbReference>
<dbReference type="PANTHER" id="PTHR10174:SF220">
    <property type="entry name" value="LD41874P"/>
    <property type="match status" value="1"/>
</dbReference>
<evidence type="ECO:0000313" key="2">
    <source>
        <dbReference type="EMBL" id="KAF7280370.1"/>
    </source>
</evidence>
<protein>
    <recommendedName>
        <fullName evidence="1">CRAL-TRIO domain-containing protein</fullName>
    </recommendedName>
</protein>
<dbReference type="Gene3D" id="3.40.525.10">
    <property type="entry name" value="CRAL-TRIO lipid binding domain"/>
    <property type="match status" value="1"/>
</dbReference>
<dbReference type="SUPFAM" id="SSF52087">
    <property type="entry name" value="CRAL/TRIO domain"/>
    <property type="match status" value="1"/>
</dbReference>
<evidence type="ECO:0000313" key="3">
    <source>
        <dbReference type="Proteomes" id="UP000625711"/>
    </source>
</evidence>
<dbReference type="AlphaFoldDB" id="A0A834IGI9"/>
<feature type="domain" description="CRAL-TRIO" evidence="1">
    <location>
        <begin position="127"/>
        <end position="278"/>
    </location>
</feature>
<dbReference type="InterPro" id="IPR036273">
    <property type="entry name" value="CRAL/TRIO_N_dom_sf"/>
</dbReference>
<dbReference type="OrthoDB" id="75724at2759"/>
<gene>
    <name evidence="2" type="ORF">GWI33_006101</name>
</gene>